<dbReference type="KEGG" id="bor:COCMIDRAFT_4617"/>
<accession>W6Z8C9</accession>
<sequence>MPIQVSRMTPSDIPGAITTIQLAFASDPYNLWLYPDRSKISLERNRVSLTLRCIWGISHGLFYVARDTANPGQILGCAMWLPPHPTCARQSWGEWWSGWWLWMNQVRMNAWYGRGGLSTTRYWIWKARQAEAQSELWTDAQGYYFCNIVTVLPEWQGKGVGRALMDEVLSMADREGRRAYLESSRWVPNGAIYERFGFRLVKEMECRDGDGERDAVTLYCMMREPKGGK</sequence>
<dbReference type="PANTHER" id="PTHR42791:SF4">
    <property type="entry name" value="ACETYLTRANSFERASE, GNAT FAMILY FAMILY (AFU_ORTHOLOGUE AFUA_4G09540)-RELATED"/>
    <property type="match status" value="1"/>
</dbReference>
<evidence type="ECO:0000313" key="3">
    <source>
        <dbReference type="Proteomes" id="UP000054032"/>
    </source>
</evidence>
<dbReference type="Proteomes" id="UP000054032">
    <property type="component" value="Unassembled WGS sequence"/>
</dbReference>
<dbReference type="eggNOG" id="ENOG502RR34">
    <property type="taxonomic scope" value="Eukaryota"/>
</dbReference>
<dbReference type="RefSeq" id="XP_007687193.1">
    <property type="nucleotide sequence ID" value="XM_007689003.1"/>
</dbReference>
<keyword evidence="3" id="KW-1185">Reference proteome</keyword>
<feature type="domain" description="N-acetyltransferase" evidence="1">
    <location>
        <begin position="79"/>
        <end position="223"/>
    </location>
</feature>
<dbReference type="GO" id="GO:0016747">
    <property type="term" value="F:acyltransferase activity, transferring groups other than amino-acyl groups"/>
    <property type="evidence" value="ECO:0007669"/>
    <property type="project" value="InterPro"/>
</dbReference>
<dbReference type="PROSITE" id="PS51186">
    <property type="entry name" value="GNAT"/>
    <property type="match status" value="1"/>
</dbReference>
<dbReference type="InterPro" id="IPR016181">
    <property type="entry name" value="Acyl_CoA_acyltransferase"/>
</dbReference>
<dbReference type="CDD" id="cd04301">
    <property type="entry name" value="NAT_SF"/>
    <property type="match status" value="1"/>
</dbReference>
<dbReference type="SUPFAM" id="SSF55729">
    <property type="entry name" value="Acyl-CoA N-acyltransferases (Nat)"/>
    <property type="match status" value="1"/>
</dbReference>
<dbReference type="InterPro" id="IPR000182">
    <property type="entry name" value="GNAT_dom"/>
</dbReference>
<dbReference type="STRING" id="930090.W6Z8C9"/>
<name>W6Z8C9_COCMI</name>
<evidence type="ECO:0000259" key="1">
    <source>
        <dbReference type="PROSITE" id="PS51186"/>
    </source>
</evidence>
<proteinExistence type="predicted"/>
<protein>
    <recommendedName>
        <fullName evidence="1">N-acetyltransferase domain-containing protein</fullName>
    </recommendedName>
</protein>
<dbReference type="GeneID" id="19124309"/>
<dbReference type="OrthoDB" id="512662at2759"/>
<dbReference type="PANTHER" id="PTHR42791">
    <property type="entry name" value="GNAT FAMILY ACETYLTRANSFERASE"/>
    <property type="match status" value="1"/>
</dbReference>
<gene>
    <name evidence="2" type="ORF">COCMIDRAFT_4617</name>
</gene>
<dbReference type="InterPro" id="IPR052523">
    <property type="entry name" value="Trichothecene_AcTrans"/>
</dbReference>
<dbReference type="HOGENOM" id="CLU_073919_0_0_1"/>
<evidence type="ECO:0000313" key="2">
    <source>
        <dbReference type="EMBL" id="EUC46230.1"/>
    </source>
</evidence>
<reference evidence="2 3" key="1">
    <citation type="journal article" date="2013" name="PLoS Genet.">
        <title>Comparative genome structure, secondary metabolite, and effector coding capacity across Cochliobolus pathogens.</title>
        <authorList>
            <person name="Condon B.J."/>
            <person name="Leng Y."/>
            <person name="Wu D."/>
            <person name="Bushley K.E."/>
            <person name="Ohm R.A."/>
            <person name="Otillar R."/>
            <person name="Martin J."/>
            <person name="Schackwitz W."/>
            <person name="Grimwood J."/>
            <person name="MohdZainudin N."/>
            <person name="Xue C."/>
            <person name="Wang R."/>
            <person name="Manning V.A."/>
            <person name="Dhillon B."/>
            <person name="Tu Z.J."/>
            <person name="Steffenson B.J."/>
            <person name="Salamov A."/>
            <person name="Sun H."/>
            <person name="Lowry S."/>
            <person name="LaButti K."/>
            <person name="Han J."/>
            <person name="Copeland A."/>
            <person name="Lindquist E."/>
            <person name="Barry K."/>
            <person name="Schmutz J."/>
            <person name="Baker S.E."/>
            <person name="Ciuffetti L.M."/>
            <person name="Grigoriev I.V."/>
            <person name="Zhong S."/>
            <person name="Turgeon B.G."/>
        </authorList>
    </citation>
    <scope>NUCLEOTIDE SEQUENCE [LARGE SCALE GENOMIC DNA]</scope>
    <source>
        <strain evidence="2 3">ATCC 44560</strain>
    </source>
</reference>
<dbReference type="Gene3D" id="3.40.630.30">
    <property type="match status" value="1"/>
</dbReference>
<dbReference type="AlphaFoldDB" id="W6Z8C9"/>
<dbReference type="EMBL" id="KI963969">
    <property type="protein sequence ID" value="EUC46230.1"/>
    <property type="molecule type" value="Genomic_DNA"/>
</dbReference>
<organism evidence="2 3">
    <name type="scientific">Bipolaris oryzae ATCC 44560</name>
    <dbReference type="NCBI Taxonomy" id="930090"/>
    <lineage>
        <taxon>Eukaryota</taxon>
        <taxon>Fungi</taxon>
        <taxon>Dikarya</taxon>
        <taxon>Ascomycota</taxon>
        <taxon>Pezizomycotina</taxon>
        <taxon>Dothideomycetes</taxon>
        <taxon>Pleosporomycetidae</taxon>
        <taxon>Pleosporales</taxon>
        <taxon>Pleosporineae</taxon>
        <taxon>Pleosporaceae</taxon>
        <taxon>Bipolaris</taxon>
    </lineage>
</organism>
<dbReference type="Pfam" id="PF13508">
    <property type="entry name" value="Acetyltransf_7"/>
    <property type="match status" value="1"/>
</dbReference>